<evidence type="ECO:0000259" key="3">
    <source>
        <dbReference type="SMART" id="SM00343"/>
    </source>
</evidence>
<reference evidence="4 5" key="1">
    <citation type="submission" date="2017-10" db="EMBL/GenBank/DDBJ databases">
        <title>Comparative genomics in systemic dimorphic fungi from Ajellomycetaceae.</title>
        <authorList>
            <person name="Munoz J.F."/>
            <person name="Mcewen J.G."/>
            <person name="Clay O.K."/>
            <person name="Cuomo C.A."/>
        </authorList>
    </citation>
    <scope>NUCLEOTIDE SEQUENCE [LARGE SCALE GENOMIC DNA]</scope>
    <source>
        <strain evidence="4 5">UAMH4076</strain>
    </source>
</reference>
<sequence length="98" mass="11041">MLKKALAFKLLQVLTRVSTVQTGFQVPEIAPEEAADQHQQEVCINCNQPEHIAFNCRSAYLPPHPKERSTPAVRANHAALEEDSDNSYENTPTKQRKD</sequence>
<feature type="region of interest" description="Disordered" evidence="1">
    <location>
        <begin position="61"/>
        <end position="98"/>
    </location>
</feature>
<dbReference type="GO" id="GO:0003676">
    <property type="term" value="F:nucleic acid binding"/>
    <property type="evidence" value="ECO:0007669"/>
    <property type="project" value="InterPro"/>
</dbReference>
<feature type="signal peptide" evidence="2">
    <location>
        <begin position="1"/>
        <end position="19"/>
    </location>
</feature>
<accession>A0A2B7Z3W2</accession>
<dbReference type="SMART" id="SM00343">
    <property type="entry name" value="ZnF_C2HC"/>
    <property type="match status" value="1"/>
</dbReference>
<dbReference type="EMBL" id="PDND01000888">
    <property type="protein sequence ID" value="PGH27818.1"/>
    <property type="molecule type" value="Genomic_DNA"/>
</dbReference>
<protein>
    <recommendedName>
        <fullName evidence="3">CCHC-type domain-containing protein</fullName>
    </recommendedName>
</protein>
<dbReference type="GO" id="GO:0008270">
    <property type="term" value="F:zinc ion binding"/>
    <property type="evidence" value="ECO:0007669"/>
    <property type="project" value="InterPro"/>
</dbReference>
<feature type="chain" id="PRO_5013151886" description="CCHC-type domain-containing protein" evidence="2">
    <location>
        <begin position="20"/>
        <end position="98"/>
    </location>
</feature>
<dbReference type="AlphaFoldDB" id="A0A2B7Z3W2"/>
<evidence type="ECO:0000256" key="2">
    <source>
        <dbReference type="SAM" id="SignalP"/>
    </source>
</evidence>
<gene>
    <name evidence="4" type="ORF">GX50_08968</name>
</gene>
<name>A0A2B7Z3W2_9EURO</name>
<proteinExistence type="predicted"/>
<dbReference type="InterPro" id="IPR001878">
    <property type="entry name" value="Znf_CCHC"/>
</dbReference>
<feature type="compositionally biased region" description="Polar residues" evidence="1">
    <location>
        <begin position="87"/>
        <end position="98"/>
    </location>
</feature>
<dbReference type="Proteomes" id="UP000226031">
    <property type="component" value="Unassembled WGS sequence"/>
</dbReference>
<feature type="domain" description="CCHC-type" evidence="3">
    <location>
        <begin position="42"/>
        <end position="58"/>
    </location>
</feature>
<comment type="caution">
    <text evidence="4">The sequence shown here is derived from an EMBL/GenBank/DDBJ whole genome shotgun (WGS) entry which is preliminary data.</text>
</comment>
<keyword evidence="5" id="KW-1185">Reference proteome</keyword>
<evidence type="ECO:0000313" key="5">
    <source>
        <dbReference type="Proteomes" id="UP000226031"/>
    </source>
</evidence>
<organism evidence="4 5">
    <name type="scientific">[Emmonsia] crescens</name>
    <dbReference type="NCBI Taxonomy" id="73230"/>
    <lineage>
        <taxon>Eukaryota</taxon>
        <taxon>Fungi</taxon>
        <taxon>Dikarya</taxon>
        <taxon>Ascomycota</taxon>
        <taxon>Pezizomycotina</taxon>
        <taxon>Eurotiomycetes</taxon>
        <taxon>Eurotiomycetidae</taxon>
        <taxon>Onygenales</taxon>
        <taxon>Ajellomycetaceae</taxon>
        <taxon>Emergomyces</taxon>
    </lineage>
</organism>
<keyword evidence="2" id="KW-0732">Signal</keyword>
<evidence type="ECO:0000256" key="1">
    <source>
        <dbReference type="SAM" id="MobiDB-lite"/>
    </source>
</evidence>
<evidence type="ECO:0000313" key="4">
    <source>
        <dbReference type="EMBL" id="PGH27818.1"/>
    </source>
</evidence>